<keyword evidence="18" id="KW-1185">Reference proteome</keyword>
<evidence type="ECO:0000313" key="16">
    <source>
        <dbReference type="EMBL" id="TDR35634.1"/>
    </source>
</evidence>
<dbReference type="Proteomes" id="UP000294958">
    <property type="component" value="Unassembled WGS sequence"/>
</dbReference>
<dbReference type="PANTHER" id="PTHR47529:SF1">
    <property type="entry name" value="PERIPLASMIC CHAPERONE PPID"/>
    <property type="match status" value="1"/>
</dbReference>
<comment type="subcellular location">
    <subcellularLocation>
        <location evidence="1">Cell inner membrane</location>
        <topology evidence="1">Single-pass type II membrane protein</topology>
        <orientation evidence="1">Periplasmic side</orientation>
    </subcellularLocation>
</comment>
<evidence type="ECO:0000256" key="9">
    <source>
        <dbReference type="ARBA" id="ARBA00030642"/>
    </source>
</evidence>
<dbReference type="SUPFAM" id="SSF109998">
    <property type="entry name" value="Triger factor/SurA peptide-binding domain-like"/>
    <property type="match status" value="1"/>
</dbReference>
<evidence type="ECO:0000256" key="5">
    <source>
        <dbReference type="ARBA" id="ARBA00022692"/>
    </source>
</evidence>
<keyword evidence="5" id="KW-0812">Transmembrane</keyword>
<dbReference type="SUPFAM" id="SSF54534">
    <property type="entry name" value="FKBP-like"/>
    <property type="match status" value="1"/>
</dbReference>
<evidence type="ECO:0000256" key="13">
    <source>
        <dbReference type="ARBA" id="ARBA00042775"/>
    </source>
</evidence>
<evidence type="ECO:0000256" key="4">
    <source>
        <dbReference type="ARBA" id="ARBA00022519"/>
    </source>
</evidence>
<dbReference type="HOGENOM" id="CLU_023843_2_1_5"/>
<evidence type="ECO:0000313" key="15">
    <source>
        <dbReference type="EMBL" id="EXL04072.1"/>
    </source>
</evidence>
<evidence type="ECO:0000256" key="6">
    <source>
        <dbReference type="ARBA" id="ARBA00022989"/>
    </source>
</evidence>
<comment type="caution">
    <text evidence="15">The sequence shown here is derived from an EMBL/GenBank/DDBJ whole genome shotgun (WGS) entry which is preliminary data.</text>
</comment>
<keyword evidence="3" id="KW-1003">Cell membrane</keyword>
<evidence type="ECO:0000259" key="14">
    <source>
        <dbReference type="Pfam" id="PF13145"/>
    </source>
</evidence>
<feature type="domain" description="PpiC" evidence="14">
    <location>
        <begin position="249"/>
        <end position="369"/>
    </location>
</feature>
<sequence>MLDSLRKAAGTWVAKILLLILVLSFAVWGISGQVSGVLGGHESVVKVGGTSVSVNEYRLAYDRQLNALSQQFGQRLTQEQVNALGLDRQVLAQLVSGALLDEQARRMGLGISQDRLAALTHEDTAFHGPGGQFDRQMFDYVLRQVGMRPEDYLHNRAQVARRQQIIEAATDGIRMPDTFLKAFALYQGEDRTVDYLVLPKSLVEPVAAPSDADLSAYFEENRQRYAAPEYRKFSYVRLEPEDIMDVASVSDEQVAEDYEKNKSLFTTPETRKIEQIVFGSEQDAQTARDSINSGATFDKVYAAQGKSEADVQLGTLARDKIADQAVADVAFGLGVNEVSQVVKGAFGPVLIRVTEINPELVKPLAEVSDQIRKDLALAEASRVLLEVHDAYEDARAGGDTMEEAASKQRLKVVTIESIDRSGRAPDGSIIRGLPESANLIRSVFEAEAGIENESITTANGGYLFYEVNSVTPARERTLDEVRERVVADWTVHETSKKLMAKAAELEKRAGEGVELDALASELSLEKQTKRGLKRAADDADFGRDGTAEIFEVGEGGSGVIPSPTGDAQILFKVTQVVEPAGADASTVPEDVRTSFASGLSGDLLDQFVAQLQSVYKVEIDQVAVSQALAR</sequence>
<dbReference type="InterPro" id="IPR052029">
    <property type="entry name" value="PpiD_chaperone"/>
</dbReference>
<dbReference type="Pfam" id="PF13624">
    <property type="entry name" value="SurA_N_3"/>
    <property type="match status" value="1"/>
</dbReference>
<dbReference type="Proteomes" id="UP000019849">
    <property type="component" value="Unassembled WGS sequence"/>
</dbReference>
<dbReference type="GO" id="GO:0003755">
    <property type="term" value="F:peptidyl-prolyl cis-trans isomerase activity"/>
    <property type="evidence" value="ECO:0007669"/>
    <property type="project" value="InterPro"/>
</dbReference>
<name>A0A011TJA3_9HYPH</name>
<evidence type="ECO:0000256" key="3">
    <source>
        <dbReference type="ARBA" id="ARBA00022475"/>
    </source>
</evidence>
<evidence type="ECO:0000256" key="10">
    <source>
        <dbReference type="ARBA" id="ARBA00031484"/>
    </source>
</evidence>
<dbReference type="InterPro" id="IPR046357">
    <property type="entry name" value="PPIase_dom_sf"/>
</dbReference>
<proteinExistence type="inferred from homology"/>
<dbReference type="InterPro" id="IPR027304">
    <property type="entry name" value="Trigger_fact/SurA_dom_sf"/>
</dbReference>
<comment type="similarity">
    <text evidence="11">Belongs to the PpiD chaperone family.</text>
</comment>
<dbReference type="Pfam" id="PF13145">
    <property type="entry name" value="Rotamase_2"/>
    <property type="match status" value="1"/>
</dbReference>
<dbReference type="PANTHER" id="PTHR47529">
    <property type="entry name" value="PEPTIDYL-PROLYL CIS-TRANS ISOMERASE D"/>
    <property type="match status" value="1"/>
</dbReference>
<accession>A0A011TJA3</accession>
<evidence type="ECO:0000256" key="7">
    <source>
        <dbReference type="ARBA" id="ARBA00023136"/>
    </source>
</evidence>
<evidence type="ECO:0000256" key="1">
    <source>
        <dbReference type="ARBA" id="ARBA00004382"/>
    </source>
</evidence>
<dbReference type="OrthoDB" id="9768393at2"/>
<evidence type="ECO:0000256" key="11">
    <source>
        <dbReference type="ARBA" id="ARBA00038408"/>
    </source>
</evidence>
<dbReference type="STRING" id="69279.BG36_10510"/>
<evidence type="ECO:0000256" key="12">
    <source>
        <dbReference type="ARBA" id="ARBA00040743"/>
    </source>
</evidence>
<gene>
    <name evidence="15" type="ORF">BG36_10510</name>
    <name evidence="16" type="ORF">DES43_10858</name>
</gene>
<dbReference type="Gene3D" id="3.10.50.40">
    <property type="match status" value="1"/>
</dbReference>
<dbReference type="EMBL" id="SNZF01000008">
    <property type="protein sequence ID" value="TDR35634.1"/>
    <property type="molecule type" value="Genomic_DNA"/>
</dbReference>
<evidence type="ECO:0000313" key="17">
    <source>
        <dbReference type="Proteomes" id="UP000019849"/>
    </source>
</evidence>
<keyword evidence="8" id="KW-0143">Chaperone</keyword>
<evidence type="ECO:0000256" key="2">
    <source>
        <dbReference type="ARBA" id="ARBA00018370"/>
    </source>
</evidence>
<protein>
    <recommendedName>
        <fullName evidence="2">Parvulin-like PPIase</fullName>
    </recommendedName>
    <alternativeName>
        <fullName evidence="9">Peptidyl-prolyl cis-trans isomerase plp</fullName>
    </alternativeName>
    <alternativeName>
        <fullName evidence="12">Periplasmic chaperone PpiD</fullName>
    </alternativeName>
    <alternativeName>
        <fullName evidence="13">Periplasmic folding chaperone</fullName>
    </alternativeName>
    <alternativeName>
        <fullName evidence="10">Rotamase plp</fullName>
    </alternativeName>
</protein>
<reference evidence="15 17" key="1">
    <citation type="submission" date="2014-02" db="EMBL/GenBank/DDBJ databases">
        <title>Aquamicrobium defluvii Genome sequencing.</title>
        <authorList>
            <person name="Wang X."/>
        </authorList>
    </citation>
    <scope>NUCLEOTIDE SEQUENCE [LARGE SCALE GENOMIC DNA]</scope>
    <source>
        <strain evidence="15 17">W13Z1</strain>
    </source>
</reference>
<dbReference type="GO" id="GO:0005886">
    <property type="term" value="C:plasma membrane"/>
    <property type="evidence" value="ECO:0007669"/>
    <property type="project" value="UniProtKB-SubCell"/>
</dbReference>
<dbReference type="PATRIC" id="fig|69279.3.peg.3195"/>
<keyword evidence="7" id="KW-0472">Membrane</keyword>
<organism evidence="15 17">
    <name type="scientific">Aquamicrobium defluvii</name>
    <dbReference type="NCBI Taxonomy" id="69279"/>
    <lineage>
        <taxon>Bacteria</taxon>
        <taxon>Pseudomonadati</taxon>
        <taxon>Pseudomonadota</taxon>
        <taxon>Alphaproteobacteria</taxon>
        <taxon>Hyphomicrobiales</taxon>
        <taxon>Phyllobacteriaceae</taxon>
        <taxon>Aquamicrobium</taxon>
    </lineage>
</organism>
<dbReference type="EMBL" id="JENY01000022">
    <property type="protein sequence ID" value="EXL04072.1"/>
    <property type="molecule type" value="Genomic_DNA"/>
</dbReference>
<reference evidence="16 18" key="2">
    <citation type="submission" date="2019-03" db="EMBL/GenBank/DDBJ databases">
        <title>Genomic Encyclopedia of Type Strains, Phase IV (KMG-IV): sequencing the most valuable type-strain genomes for metagenomic binning, comparative biology and taxonomic classification.</title>
        <authorList>
            <person name="Goeker M."/>
        </authorList>
    </citation>
    <scope>NUCLEOTIDE SEQUENCE [LARGE SCALE GENOMIC DNA]</scope>
    <source>
        <strain evidence="16 18">DSM 11603</strain>
    </source>
</reference>
<dbReference type="eggNOG" id="COG0760">
    <property type="taxonomic scope" value="Bacteria"/>
</dbReference>
<keyword evidence="6" id="KW-1133">Transmembrane helix</keyword>
<dbReference type="RefSeq" id="WP_035028851.1">
    <property type="nucleotide sequence ID" value="NZ_KK073894.1"/>
</dbReference>
<dbReference type="InterPro" id="IPR000297">
    <property type="entry name" value="PPIase_PpiC"/>
</dbReference>
<dbReference type="AlphaFoldDB" id="A0A011TJA3"/>
<evidence type="ECO:0000256" key="8">
    <source>
        <dbReference type="ARBA" id="ARBA00023186"/>
    </source>
</evidence>
<keyword evidence="15" id="KW-0413">Isomerase</keyword>
<evidence type="ECO:0000313" key="18">
    <source>
        <dbReference type="Proteomes" id="UP000294958"/>
    </source>
</evidence>
<keyword evidence="4" id="KW-0997">Cell inner membrane</keyword>